<dbReference type="KEGG" id="ptx:ABW99_10415"/>
<evidence type="ECO:0000313" key="4">
    <source>
        <dbReference type="Proteomes" id="UP000036700"/>
    </source>
</evidence>
<dbReference type="OrthoDB" id="9794826at2"/>
<dbReference type="AlphaFoldDB" id="A0A0G3EV28"/>
<dbReference type="RefSeq" id="WP_047214416.1">
    <property type="nucleotide sequence ID" value="NZ_CP011568.3"/>
</dbReference>
<evidence type="ECO:0000313" key="3">
    <source>
        <dbReference type="EMBL" id="AKJ68566.1"/>
    </source>
</evidence>
<name>A0A0G3EV28_9BURK</name>
<protein>
    <submittedName>
        <fullName evidence="3">C4-dicarboxylate ABC transporter</fullName>
    </submittedName>
</protein>
<dbReference type="GO" id="GO:0055085">
    <property type="term" value="P:transmembrane transport"/>
    <property type="evidence" value="ECO:0007669"/>
    <property type="project" value="InterPro"/>
</dbReference>
<dbReference type="PANTHER" id="PTHR33376">
    <property type="match status" value="1"/>
</dbReference>
<dbReference type="EMBL" id="CP011568">
    <property type="protein sequence ID" value="AKJ68566.1"/>
    <property type="molecule type" value="Genomic_DNA"/>
</dbReference>
<dbReference type="NCBIfam" id="NF037995">
    <property type="entry name" value="TRAP_S1"/>
    <property type="match status" value="1"/>
</dbReference>
<accession>A0A0G3EV28</accession>
<proteinExistence type="predicted"/>
<dbReference type="PATRIC" id="fig|445709.3.peg.2221"/>
<dbReference type="PIRSF" id="PIRSF006470">
    <property type="entry name" value="DctB"/>
    <property type="match status" value="1"/>
</dbReference>
<dbReference type="PANTHER" id="PTHR33376:SF2">
    <property type="entry name" value="DICARBOXYLATE-BINDING PERIPLASMIC PROTEIN"/>
    <property type="match status" value="1"/>
</dbReference>
<evidence type="ECO:0000256" key="1">
    <source>
        <dbReference type="ARBA" id="ARBA00022729"/>
    </source>
</evidence>
<dbReference type="InterPro" id="IPR038404">
    <property type="entry name" value="TRAP_DctP_sf"/>
</dbReference>
<sequence length="355" mass="40313">MQRHRWRLLLAAAAFLLGVAGGPARAQEYKPEYRLSVMPDATSPWGRGAQIWADLVRQRTKGRIRIKLYTGASLVGGDQTREFAALRQGVIDMAVGSTINWSPQIPEFNLFSLPFLLRDAHSMDAIMHGRVGRELFARIEEQGVVPLAWGENGFRELSNSRRPIRTPEDMRGLRFRVVGSLLFNDIFTALGAYPTQMNWSQVLPALKSREIDGQENPISIYCSAKLFNFGQRYVTLWDYMADPLVFVVNRQVWDSWTTGDQEIVREAAIDAAHLEVSLERDDTLDSGQTVWQAMAKRGVKVTRLTPAERQRFVDATRPVYLKWKVLIGRDLVTEAEREVAQATRREAAIQKRAAR</sequence>
<dbReference type="STRING" id="445709.ABW99_10415"/>
<evidence type="ECO:0000256" key="2">
    <source>
        <dbReference type="SAM" id="SignalP"/>
    </source>
</evidence>
<dbReference type="Pfam" id="PF03480">
    <property type="entry name" value="DctP"/>
    <property type="match status" value="1"/>
</dbReference>
<reference evidence="4" key="1">
    <citation type="submission" date="2015-06" db="EMBL/GenBank/DDBJ databases">
        <authorList>
            <person name="Lim Y.L."/>
            <person name="Ee R."/>
            <person name="Yong D."/>
            <person name="How K.Y."/>
            <person name="Yin W.F."/>
            <person name="Chan K.G."/>
        </authorList>
    </citation>
    <scope>NUCLEOTIDE SEQUENCE [LARGE SCALE GENOMIC DNA]</scope>
    <source>
        <strain evidence="4">DSM 25325</strain>
    </source>
</reference>
<dbReference type="GO" id="GO:0030288">
    <property type="term" value="C:outer membrane-bounded periplasmic space"/>
    <property type="evidence" value="ECO:0007669"/>
    <property type="project" value="InterPro"/>
</dbReference>
<keyword evidence="4" id="KW-1185">Reference proteome</keyword>
<dbReference type="InterPro" id="IPR018389">
    <property type="entry name" value="DctP_fam"/>
</dbReference>
<dbReference type="InterPro" id="IPR004682">
    <property type="entry name" value="TRAP_DctP"/>
</dbReference>
<gene>
    <name evidence="3" type="ORF">ABW99_10415</name>
</gene>
<dbReference type="NCBIfam" id="TIGR00787">
    <property type="entry name" value="dctP"/>
    <property type="match status" value="1"/>
</dbReference>
<dbReference type="GO" id="GO:0030246">
    <property type="term" value="F:carbohydrate binding"/>
    <property type="evidence" value="ECO:0007669"/>
    <property type="project" value="TreeGrafter"/>
</dbReference>
<keyword evidence="1 2" id="KW-0732">Signal</keyword>
<dbReference type="Gene3D" id="3.40.190.170">
    <property type="entry name" value="Bacterial extracellular solute-binding protein, family 7"/>
    <property type="match status" value="1"/>
</dbReference>
<feature type="chain" id="PRO_5002553430" evidence="2">
    <location>
        <begin position="27"/>
        <end position="355"/>
    </location>
</feature>
<dbReference type="Proteomes" id="UP000036700">
    <property type="component" value="Chromosome"/>
</dbReference>
<organism evidence="3 4">
    <name type="scientific">Pandoraea thiooxydans</name>
    <dbReference type="NCBI Taxonomy" id="445709"/>
    <lineage>
        <taxon>Bacteria</taxon>
        <taxon>Pseudomonadati</taxon>
        <taxon>Pseudomonadota</taxon>
        <taxon>Betaproteobacteria</taxon>
        <taxon>Burkholderiales</taxon>
        <taxon>Burkholderiaceae</taxon>
        <taxon>Pandoraea</taxon>
    </lineage>
</organism>
<feature type="signal peptide" evidence="2">
    <location>
        <begin position="1"/>
        <end position="26"/>
    </location>
</feature>